<dbReference type="STRING" id="1392247.A0A3N4KBZ0"/>
<evidence type="ECO:0000256" key="2">
    <source>
        <dbReference type="SAM" id="MobiDB-lite"/>
    </source>
</evidence>
<reference evidence="3 4" key="1">
    <citation type="journal article" date="2018" name="Nat. Ecol. Evol.">
        <title>Pezizomycetes genomes reveal the molecular basis of ectomycorrhizal truffle lifestyle.</title>
        <authorList>
            <person name="Murat C."/>
            <person name="Payen T."/>
            <person name="Noel B."/>
            <person name="Kuo A."/>
            <person name="Morin E."/>
            <person name="Chen J."/>
            <person name="Kohler A."/>
            <person name="Krizsan K."/>
            <person name="Balestrini R."/>
            <person name="Da Silva C."/>
            <person name="Montanini B."/>
            <person name="Hainaut M."/>
            <person name="Levati E."/>
            <person name="Barry K.W."/>
            <person name="Belfiori B."/>
            <person name="Cichocki N."/>
            <person name="Clum A."/>
            <person name="Dockter R.B."/>
            <person name="Fauchery L."/>
            <person name="Guy J."/>
            <person name="Iotti M."/>
            <person name="Le Tacon F."/>
            <person name="Lindquist E.A."/>
            <person name="Lipzen A."/>
            <person name="Malagnac F."/>
            <person name="Mello A."/>
            <person name="Molinier V."/>
            <person name="Miyauchi S."/>
            <person name="Poulain J."/>
            <person name="Riccioni C."/>
            <person name="Rubini A."/>
            <person name="Sitrit Y."/>
            <person name="Splivallo R."/>
            <person name="Traeger S."/>
            <person name="Wang M."/>
            <person name="Zifcakova L."/>
            <person name="Wipf D."/>
            <person name="Zambonelli A."/>
            <person name="Paolocci F."/>
            <person name="Nowrousian M."/>
            <person name="Ottonello S."/>
            <person name="Baldrian P."/>
            <person name="Spatafora J.W."/>
            <person name="Henrissat B."/>
            <person name="Nagy L.G."/>
            <person name="Aury J.M."/>
            <person name="Wincker P."/>
            <person name="Grigoriev I.V."/>
            <person name="Bonfante P."/>
            <person name="Martin F.M."/>
        </authorList>
    </citation>
    <scope>NUCLEOTIDE SEQUENCE [LARGE SCALE GENOMIC DNA]</scope>
    <source>
        <strain evidence="3 4">CCBAS932</strain>
    </source>
</reference>
<evidence type="ECO:0000313" key="3">
    <source>
        <dbReference type="EMBL" id="RPB08000.1"/>
    </source>
</evidence>
<feature type="region of interest" description="Disordered" evidence="2">
    <location>
        <begin position="100"/>
        <end position="232"/>
    </location>
</feature>
<dbReference type="PANTHER" id="PTHR42023">
    <property type="entry name" value="BHLH DOMAIN-CONTAINING PROTEIN"/>
    <property type="match status" value="1"/>
</dbReference>
<organism evidence="3 4">
    <name type="scientific">Morchella conica CCBAS932</name>
    <dbReference type="NCBI Taxonomy" id="1392247"/>
    <lineage>
        <taxon>Eukaryota</taxon>
        <taxon>Fungi</taxon>
        <taxon>Dikarya</taxon>
        <taxon>Ascomycota</taxon>
        <taxon>Pezizomycotina</taxon>
        <taxon>Pezizomycetes</taxon>
        <taxon>Pezizales</taxon>
        <taxon>Morchellaceae</taxon>
        <taxon>Morchella</taxon>
    </lineage>
</organism>
<dbReference type="InParanoid" id="A0A3N4KBZ0"/>
<evidence type="ECO:0000256" key="1">
    <source>
        <dbReference type="SAM" id="Coils"/>
    </source>
</evidence>
<dbReference type="AlphaFoldDB" id="A0A3N4KBZ0"/>
<feature type="compositionally biased region" description="Polar residues" evidence="2">
    <location>
        <begin position="175"/>
        <end position="197"/>
    </location>
</feature>
<keyword evidence="1" id="KW-0175">Coiled coil</keyword>
<dbReference type="OrthoDB" id="4507572at2759"/>
<proteinExistence type="predicted"/>
<feature type="compositionally biased region" description="Low complexity" evidence="2">
    <location>
        <begin position="125"/>
        <end position="138"/>
    </location>
</feature>
<dbReference type="EMBL" id="ML119170">
    <property type="protein sequence ID" value="RPB08000.1"/>
    <property type="molecule type" value="Genomic_DNA"/>
</dbReference>
<gene>
    <name evidence="3" type="ORF">P167DRAFT_549276</name>
</gene>
<keyword evidence="4" id="KW-1185">Reference proteome</keyword>
<accession>A0A3N4KBZ0</accession>
<feature type="compositionally biased region" description="Polar residues" evidence="2">
    <location>
        <begin position="222"/>
        <end position="232"/>
    </location>
</feature>
<sequence length="456" mass="50995">MTTLTSTITTMFNRLPIYTRPKEPAIGYPTLTESTNTHLTGQILGLDGRPIPLPSIGGNPYTIGYKIASFKGLPDIPSVMRTMGIVFVWMGAVLGSSLRDDSYGSSEDSEEESLRPPAPLKIKNLSTSTASSSASSTLTHKKTESMSSSNSFPRLPPPQQQRKKIHRKPAPPTNPNFSLSAKSSAETIRGKSTTPEGSSRRGFGLGNVKEKVSGRRRPVETPSYSSDHNNSDILDPLEAPSPIALAKPPNFVSIDDWLDTREREGLHRRSNTVTTVNTVATRYNDPIRLHIRQSTFEPLPTPQELALSENIPSMPQIPSQYKSAVSKISIPSVPLPLQEVKRPKTPPPPPQQQEEKKPRDYIEQLEWEQDKLAAKRSDIKREIWDIKQLLPPNPSTHNRSAREDMNKRLAELTQQLADAEKEVHENGMKLHRAWRRRDKKMGIEGPTHLWVSRVRE</sequence>
<protein>
    <submittedName>
        <fullName evidence="3">Uncharacterized protein</fullName>
    </submittedName>
</protein>
<feature type="coiled-coil region" evidence="1">
    <location>
        <begin position="362"/>
        <end position="429"/>
    </location>
</feature>
<evidence type="ECO:0000313" key="4">
    <source>
        <dbReference type="Proteomes" id="UP000277580"/>
    </source>
</evidence>
<name>A0A3N4KBZ0_9PEZI</name>
<feature type="compositionally biased region" description="Basic and acidic residues" evidence="2">
    <location>
        <begin position="208"/>
        <end position="219"/>
    </location>
</feature>
<feature type="region of interest" description="Disordered" evidence="2">
    <location>
        <begin position="337"/>
        <end position="359"/>
    </location>
</feature>
<dbReference type="PANTHER" id="PTHR42023:SF1">
    <property type="entry name" value="BHLH DOMAIN-CONTAINING PROTEIN"/>
    <property type="match status" value="1"/>
</dbReference>
<dbReference type="Proteomes" id="UP000277580">
    <property type="component" value="Unassembled WGS sequence"/>
</dbReference>